<organism evidence="1 2">
    <name type="scientific">Streptomyces albospinus</name>
    <dbReference type="NCBI Taxonomy" id="285515"/>
    <lineage>
        <taxon>Bacteria</taxon>
        <taxon>Bacillati</taxon>
        <taxon>Actinomycetota</taxon>
        <taxon>Actinomycetes</taxon>
        <taxon>Kitasatosporales</taxon>
        <taxon>Streptomycetaceae</taxon>
        <taxon>Streptomyces</taxon>
    </lineage>
</organism>
<proteinExistence type="predicted"/>
<protein>
    <submittedName>
        <fullName evidence="1">Uncharacterized protein</fullName>
    </submittedName>
</protein>
<comment type="caution">
    <text evidence="1">The sequence shown here is derived from an EMBL/GenBank/DDBJ whole genome shotgun (WGS) entry which is preliminary data.</text>
</comment>
<gene>
    <name evidence="1" type="ORF">GCM10010211_21950</name>
</gene>
<sequence>MFTHIRETFRHSGVFAGWWSSQFLSVEHSYAGTLWCAVTAVTVFGVVDALADCDIAPADVRTRGVTRAVTRARRRRLPRLAPVEVDMTRLLAVKSAPQRSTRDS</sequence>
<dbReference type="Proteomes" id="UP000654471">
    <property type="component" value="Unassembled WGS sequence"/>
</dbReference>
<keyword evidence="2" id="KW-1185">Reference proteome</keyword>
<dbReference type="EMBL" id="BMRP01000005">
    <property type="protein sequence ID" value="GGU56671.1"/>
    <property type="molecule type" value="Genomic_DNA"/>
</dbReference>
<reference evidence="2" key="1">
    <citation type="journal article" date="2019" name="Int. J. Syst. Evol. Microbiol.">
        <title>The Global Catalogue of Microorganisms (GCM) 10K type strain sequencing project: providing services to taxonomists for standard genome sequencing and annotation.</title>
        <authorList>
            <consortium name="The Broad Institute Genomics Platform"/>
            <consortium name="The Broad Institute Genome Sequencing Center for Infectious Disease"/>
            <person name="Wu L."/>
            <person name="Ma J."/>
        </authorList>
    </citation>
    <scope>NUCLEOTIDE SEQUENCE [LARGE SCALE GENOMIC DNA]</scope>
    <source>
        <strain evidence="2">JCM 3399</strain>
    </source>
</reference>
<evidence type="ECO:0000313" key="1">
    <source>
        <dbReference type="EMBL" id="GGU56671.1"/>
    </source>
</evidence>
<name>A0ABQ2UVY9_9ACTN</name>
<accession>A0ABQ2UVY9</accession>
<evidence type="ECO:0000313" key="2">
    <source>
        <dbReference type="Proteomes" id="UP000654471"/>
    </source>
</evidence>